<evidence type="ECO:0000256" key="2">
    <source>
        <dbReference type="ARBA" id="ARBA00010227"/>
    </source>
</evidence>
<evidence type="ECO:0000256" key="4">
    <source>
        <dbReference type="ARBA" id="ARBA00022458"/>
    </source>
</evidence>
<dbReference type="InterPro" id="IPR020567">
    <property type="entry name" value="Nodulation_prot_NodA_CS"/>
</dbReference>
<dbReference type="NCBIfam" id="NF001974">
    <property type="entry name" value="PRK00756.1"/>
    <property type="match status" value="1"/>
</dbReference>
<keyword evidence="7 8" id="KW-0012">Acyltransferase</keyword>
<evidence type="ECO:0000256" key="1">
    <source>
        <dbReference type="ARBA" id="ARBA00004496"/>
    </source>
</evidence>
<keyword evidence="6 8" id="KW-0808">Transferase</keyword>
<dbReference type="EMBL" id="LM994492">
    <property type="protein sequence ID" value="CDY73088.1"/>
    <property type="molecule type" value="Genomic_DNA"/>
</dbReference>
<name>A0A0M6V1U7_9BRAD</name>
<evidence type="ECO:0000313" key="8">
    <source>
        <dbReference type="EMBL" id="CDY73088.1"/>
    </source>
</evidence>
<dbReference type="GO" id="GO:0005829">
    <property type="term" value="C:cytosol"/>
    <property type="evidence" value="ECO:0007669"/>
    <property type="project" value="InterPro"/>
</dbReference>
<reference evidence="8" key="1">
    <citation type="submission" date="2014-07" db="EMBL/GenBank/DDBJ databases">
        <title>Diverse origin of Bradyrhizobium strains nodulating legumes native to the tropical-monsoon part of Australia.</title>
        <authorList>
            <person name="Stepkowski T."/>
            <person name="Beukes C.W."/>
            <person name="Clapa T."/>
            <person name="McInnes A."/>
            <person name="Watkin E."/>
            <person name="Narozna D."/>
            <person name="Mantaj M."/>
            <person name="Rudnicka J."/>
            <person name="Venter S.N."/>
            <person name="Steenkamp E.T."/>
        </authorList>
    </citation>
    <scope>NUCLEOTIDE SEQUENCE</scope>
    <source>
        <strain evidence="8">ARR190</strain>
    </source>
</reference>
<dbReference type="PROSITE" id="PS01349">
    <property type="entry name" value="NODA"/>
    <property type="match status" value="1"/>
</dbReference>
<keyword evidence="4" id="KW-0536">Nodulation</keyword>
<sequence>MTITTLSADGAGQPAIGAAATRAAEERLARPRVHWSRHWENDLQLADHVELAEFFRNSYGPTGKFNAQPFEGNRSWAGARPEIRIIGRDERGVAAHVGLLRRFIRVGGVDLLVAEFGLYAVRPDLEGLGISHSMRVMYPVLHELGVPFGFGTVRPELEKHFTRMLKRQGLATLLSGIRVRSTRREVYSELPPACIEDVIVLVFPVQRSISEWPAGTTIDRNGSEL</sequence>
<proteinExistence type="inferred from homology"/>
<keyword evidence="5" id="KW-0963">Cytoplasm</keyword>
<organism evidence="8">
    <name type="scientific">Bradyrhizobium sp. ARR190</name>
    <dbReference type="NCBI Taxonomy" id="1534915"/>
    <lineage>
        <taxon>Bacteria</taxon>
        <taxon>Pseudomonadati</taxon>
        <taxon>Pseudomonadota</taxon>
        <taxon>Alphaproteobacteria</taxon>
        <taxon>Hyphomicrobiales</taxon>
        <taxon>Nitrobacteraceae</taxon>
        <taxon>Bradyrhizobium</taxon>
    </lineage>
</organism>
<comment type="subcellular location">
    <subcellularLocation>
        <location evidence="1">Cytoplasm</location>
    </subcellularLocation>
</comment>
<protein>
    <recommendedName>
        <fullName evidence="3">Nodulation protein A</fullName>
    </recommendedName>
</protein>
<gene>
    <name evidence="8" type="primary">nodA</name>
</gene>
<evidence type="ECO:0000256" key="6">
    <source>
        <dbReference type="ARBA" id="ARBA00022679"/>
    </source>
</evidence>
<dbReference type="Gene3D" id="3.40.630.30">
    <property type="match status" value="1"/>
</dbReference>
<dbReference type="GO" id="GO:0016746">
    <property type="term" value="F:acyltransferase activity"/>
    <property type="evidence" value="ECO:0007669"/>
    <property type="project" value="UniProtKB-KW"/>
</dbReference>
<evidence type="ECO:0000256" key="5">
    <source>
        <dbReference type="ARBA" id="ARBA00022490"/>
    </source>
</evidence>
<evidence type="ECO:0000256" key="7">
    <source>
        <dbReference type="ARBA" id="ARBA00023315"/>
    </source>
</evidence>
<dbReference type="Pfam" id="PF02474">
    <property type="entry name" value="NodA"/>
    <property type="match status" value="1"/>
</dbReference>
<dbReference type="NCBIfam" id="TIGR04245">
    <property type="entry name" value="nodulat_NodA"/>
    <property type="match status" value="1"/>
</dbReference>
<evidence type="ECO:0000256" key="3">
    <source>
        <dbReference type="ARBA" id="ARBA00014632"/>
    </source>
</evidence>
<dbReference type="InterPro" id="IPR003484">
    <property type="entry name" value="NodA"/>
</dbReference>
<dbReference type="AlphaFoldDB" id="A0A0M6V1U7"/>
<comment type="similarity">
    <text evidence="2">Belongs to the NodA family.</text>
</comment>
<accession>A0A0M6V1U7</accession>